<proteinExistence type="inferred from homology"/>
<feature type="transmembrane region" description="Helical" evidence="8">
    <location>
        <begin position="187"/>
        <end position="210"/>
    </location>
</feature>
<protein>
    <submittedName>
        <fullName evidence="10">DMT family transporter</fullName>
    </submittedName>
</protein>
<keyword evidence="5 8" id="KW-1133">Transmembrane helix</keyword>
<reference evidence="11" key="1">
    <citation type="journal article" date="2019" name="Int. J. Syst. Evol. Microbiol.">
        <title>The Global Catalogue of Microorganisms (GCM) 10K type strain sequencing project: providing services to taxonomists for standard genome sequencing and annotation.</title>
        <authorList>
            <consortium name="The Broad Institute Genomics Platform"/>
            <consortium name="The Broad Institute Genome Sequencing Center for Infectious Disease"/>
            <person name="Wu L."/>
            <person name="Ma J."/>
        </authorList>
    </citation>
    <scope>NUCLEOTIDE SEQUENCE [LARGE SCALE GENOMIC DNA]</scope>
    <source>
        <strain evidence="11">TBRC 7912</strain>
    </source>
</reference>
<comment type="similarity">
    <text evidence="2">Belongs to the EamA transporter family.</text>
</comment>
<evidence type="ECO:0000313" key="11">
    <source>
        <dbReference type="Proteomes" id="UP001595698"/>
    </source>
</evidence>
<feature type="region of interest" description="Disordered" evidence="7">
    <location>
        <begin position="304"/>
        <end position="331"/>
    </location>
</feature>
<evidence type="ECO:0000256" key="7">
    <source>
        <dbReference type="SAM" id="MobiDB-lite"/>
    </source>
</evidence>
<feature type="transmembrane region" description="Helical" evidence="8">
    <location>
        <begin position="130"/>
        <end position="152"/>
    </location>
</feature>
<dbReference type="RefSeq" id="WP_386187822.1">
    <property type="nucleotide sequence ID" value="NZ_JBHSBC010000002.1"/>
</dbReference>
<dbReference type="EMBL" id="JBHSBC010000002">
    <property type="protein sequence ID" value="MFC3979202.1"/>
    <property type="molecule type" value="Genomic_DNA"/>
</dbReference>
<feature type="transmembrane region" description="Helical" evidence="8">
    <location>
        <begin position="247"/>
        <end position="266"/>
    </location>
</feature>
<evidence type="ECO:0000256" key="3">
    <source>
        <dbReference type="ARBA" id="ARBA00022475"/>
    </source>
</evidence>
<keyword evidence="11" id="KW-1185">Reference proteome</keyword>
<evidence type="ECO:0000256" key="8">
    <source>
        <dbReference type="SAM" id="Phobius"/>
    </source>
</evidence>
<sequence length="331" mass="34411">MRTPSGGQAGTRSRRVAELGLVGVALCFGLTFTVTQDAIRDVPPWSFIALRFLSAAAVLLVPYGRDLRRLPAAGWRAGLTLGALLTAGYGLQTVGLAYTTASNSGFITGLSVVFTPILAWLVLRQAVSGRVWVCIALAACGLLLLSGFGGAWSPVGDALTLGCSLGFAAHIIVTDRTIRRFPVGSMVVVQLGVCGIAALAVASATGGLVTPTATDTWWAIAFTAVVASALAYFVQSYAQRHTSPVRTSLLLTTEPVFAGLFGFWLAGDRLTVVGWSGAALMLLAVLAAENGGASARLLHALRTRRPTVRGRTPEPASRSESSQDAGGAARR</sequence>
<evidence type="ECO:0000256" key="4">
    <source>
        <dbReference type="ARBA" id="ARBA00022692"/>
    </source>
</evidence>
<feature type="transmembrane region" description="Helical" evidence="8">
    <location>
        <begin position="272"/>
        <end position="295"/>
    </location>
</feature>
<dbReference type="InterPro" id="IPR051258">
    <property type="entry name" value="Diverse_Substrate_Transporter"/>
</dbReference>
<dbReference type="PANTHER" id="PTHR42920:SF5">
    <property type="entry name" value="EAMA DOMAIN-CONTAINING PROTEIN"/>
    <property type="match status" value="1"/>
</dbReference>
<evidence type="ECO:0000256" key="1">
    <source>
        <dbReference type="ARBA" id="ARBA00004651"/>
    </source>
</evidence>
<keyword evidence="3" id="KW-1003">Cell membrane</keyword>
<keyword evidence="4 8" id="KW-0812">Transmembrane</keyword>
<evidence type="ECO:0000256" key="6">
    <source>
        <dbReference type="ARBA" id="ARBA00023136"/>
    </source>
</evidence>
<dbReference type="SUPFAM" id="SSF103481">
    <property type="entry name" value="Multidrug resistance efflux transporter EmrE"/>
    <property type="match status" value="2"/>
</dbReference>
<dbReference type="InterPro" id="IPR000620">
    <property type="entry name" value="EamA_dom"/>
</dbReference>
<comment type="subcellular location">
    <subcellularLocation>
        <location evidence="1">Cell membrane</location>
        <topology evidence="1">Multi-pass membrane protein</topology>
    </subcellularLocation>
</comment>
<keyword evidence="6 8" id="KW-0472">Membrane</keyword>
<feature type="transmembrane region" description="Helical" evidence="8">
    <location>
        <begin position="75"/>
        <end position="98"/>
    </location>
</feature>
<evidence type="ECO:0000256" key="2">
    <source>
        <dbReference type="ARBA" id="ARBA00007362"/>
    </source>
</evidence>
<evidence type="ECO:0000259" key="9">
    <source>
        <dbReference type="Pfam" id="PF00892"/>
    </source>
</evidence>
<name>A0ABV8ES81_9ACTN</name>
<feature type="domain" description="EamA" evidence="9">
    <location>
        <begin position="156"/>
        <end position="286"/>
    </location>
</feature>
<feature type="transmembrane region" description="Helical" evidence="8">
    <location>
        <begin position="158"/>
        <end position="175"/>
    </location>
</feature>
<feature type="transmembrane region" description="Helical" evidence="8">
    <location>
        <begin position="45"/>
        <end position="63"/>
    </location>
</feature>
<feature type="transmembrane region" description="Helical" evidence="8">
    <location>
        <begin position="216"/>
        <end position="235"/>
    </location>
</feature>
<evidence type="ECO:0000313" key="10">
    <source>
        <dbReference type="EMBL" id="MFC3979202.1"/>
    </source>
</evidence>
<dbReference type="PANTHER" id="PTHR42920">
    <property type="entry name" value="OS03G0707200 PROTEIN-RELATED"/>
    <property type="match status" value="1"/>
</dbReference>
<dbReference type="Proteomes" id="UP001595698">
    <property type="component" value="Unassembled WGS sequence"/>
</dbReference>
<accession>A0ABV8ES81</accession>
<organism evidence="10 11">
    <name type="scientific">Streptosporangium jomthongense</name>
    <dbReference type="NCBI Taxonomy" id="1193683"/>
    <lineage>
        <taxon>Bacteria</taxon>
        <taxon>Bacillati</taxon>
        <taxon>Actinomycetota</taxon>
        <taxon>Actinomycetes</taxon>
        <taxon>Streptosporangiales</taxon>
        <taxon>Streptosporangiaceae</taxon>
        <taxon>Streptosporangium</taxon>
    </lineage>
</organism>
<evidence type="ECO:0000256" key="5">
    <source>
        <dbReference type="ARBA" id="ARBA00022989"/>
    </source>
</evidence>
<gene>
    <name evidence="10" type="ORF">ACFOYY_03660</name>
</gene>
<feature type="domain" description="EamA" evidence="9">
    <location>
        <begin position="18"/>
        <end position="146"/>
    </location>
</feature>
<comment type="caution">
    <text evidence="10">The sequence shown here is derived from an EMBL/GenBank/DDBJ whole genome shotgun (WGS) entry which is preliminary data.</text>
</comment>
<dbReference type="Pfam" id="PF00892">
    <property type="entry name" value="EamA"/>
    <property type="match status" value="2"/>
</dbReference>
<feature type="transmembrane region" description="Helical" evidence="8">
    <location>
        <begin position="104"/>
        <end position="123"/>
    </location>
</feature>
<feature type="transmembrane region" description="Helical" evidence="8">
    <location>
        <begin position="21"/>
        <end position="39"/>
    </location>
</feature>
<dbReference type="InterPro" id="IPR037185">
    <property type="entry name" value="EmrE-like"/>
</dbReference>